<evidence type="ECO:0000313" key="2">
    <source>
        <dbReference type="EMBL" id="KAJ7315231.1"/>
    </source>
</evidence>
<proteinExistence type="predicted"/>
<name>A0AAD6ZBU5_9AGAR</name>
<reference evidence="2" key="1">
    <citation type="submission" date="2023-03" db="EMBL/GenBank/DDBJ databases">
        <title>Massive genome expansion in bonnet fungi (Mycena s.s.) driven by repeated elements and novel gene families across ecological guilds.</title>
        <authorList>
            <consortium name="Lawrence Berkeley National Laboratory"/>
            <person name="Harder C.B."/>
            <person name="Miyauchi S."/>
            <person name="Viragh M."/>
            <person name="Kuo A."/>
            <person name="Thoen E."/>
            <person name="Andreopoulos B."/>
            <person name="Lu D."/>
            <person name="Skrede I."/>
            <person name="Drula E."/>
            <person name="Henrissat B."/>
            <person name="Morin E."/>
            <person name="Kohler A."/>
            <person name="Barry K."/>
            <person name="LaButti K."/>
            <person name="Morin E."/>
            <person name="Salamov A."/>
            <person name="Lipzen A."/>
            <person name="Mereny Z."/>
            <person name="Hegedus B."/>
            <person name="Baldrian P."/>
            <person name="Stursova M."/>
            <person name="Weitz H."/>
            <person name="Taylor A."/>
            <person name="Grigoriev I.V."/>
            <person name="Nagy L.G."/>
            <person name="Martin F."/>
            <person name="Kauserud H."/>
        </authorList>
    </citation>
    <scope>NUCLEOTIDE SEQUENCE</scope>
    <source>
        <strain evidence="2">CBHHK002</strain>
    </source>
</reference>
<comment type="caution">
    <text evidence="2">The sequence shown here is derived from an EMBL/GenBank/DDBJ whole genome shotgun (WGS) entry which is preliminary data.</text>
</comment>
<organism evidence="2 3">
    <name type="scientific">Mycena albidolilacea</name>
    <dbReference type="NCBI Taxonomy" id="1033008"/>
    <lineage>
        <taxon>Eukaryota</taxon>
        <taxon>Fungi</taxon>
        <taxon>Dikarya</taxon>
        <taxon>Basidiomycota</taxon>
        <taxon>Agaricomycotina</taxon>
        <taxon>Agaricomycetes</taxon>
        <taxon>Agaricomycetidae</taxon>
        <taxon>Agaricales</taxon>
        <taxon>Marasmiineae</taxon>
        <taxon>Mycenaceae</taxon>
        <taxon>Mycena</taxon>
    </lineage>
</organism>
<keyword evidence="3" id="KW-1185">Reference proteome</keyword>
<accession>A0AAD6ZBU5</accession>
<feature type="region of interest" description="Disordered" evidence="1">
    <location>
        <begin position="170"/>
        <end position="193"/>
    </location>
</feature>
<gene>
    <name evidence="2" type="ORF">DFH08DRAFT_820838</name>
</gene>
<dbReference type="EMBL" id="JARIHO010000063">
    <property type="protein sequence ID" value="KAJ7315231.1"/>
    <property type="molecule type" value="Genomic_DNA"/>
</dbReference>
<feature type="compositionally biased region" description="Basic and acidic residues" evidence="1">
    <location>
        <begin position="412"/>
        <end position="435"/>
    </location>
</feature>
<protein>
    <submittedName>
        <fullName evidence="2">Uncharacterized protein</fullName>
    </submittedName>
</protein>
<sequence>MPIIALPEGKFTKREFDKVYKYSREGEGGEPRGPAPTSGQGNRLTEKSRAVLGNYEEISKSLRERDRSEAVIDVKQIPRRYKFLSGKIEARYKTRMVQTIIPATTQKWFLIFEEVPQRFVEPINAIEASVKWKGEAGKCKKAERWIASSRSLARRTLADFETNDMMVERRKRSRRSVPRSLPPQCTAPTTRTTGDDALLDYDLGIGLSVVATAVVSSQRHSLSSVVHIPQVPISRPLPRRPDLSGFNCGVDDAPCLRCPLRRRLFVSTPLIGPHRPMSSLPPPHGVYDLPASPAASLPLRTAPAASAAPAAVPFRSYAADSIAPLQTRAIPLRAGYHVADVPIGSHFVANAVPSSAASVLRRQRPPIYSAARLVSPLVLKRAHPPASHNPPTVTTNAGDGDGRAPGVGDGDNDARKIGRERARGKNDRTGSEVRARTGRAHVPRAPAYAEYSPEGSGCARFPSKPPLHRLVIAASARSFLAPTSPPSCLPASMLLVSTLRIGHVALCREHVLAAERSNIRRNLLSGRARWYAIYLVDGELRLGGADDESGRWQVLCGLSDSVAVLPLRFPFSASVSSIIQYDLRFSAGVLYPMSIIESVWDTYFIERNGVTAGANRLQLNIDPCKSQNVQPTLIQSACNPCADLTDMRSTRVKFKANEPNASAIKTLFQRMGKTYQFRVIWWAVFCRKGVEIEGGNSHIDISISIIPQPKALPTPFQFPRALPQYPLHTHPVRPAPPPLALRCTHSRTVAGTGHGLINKETLEVLWLWRIRLCRALASIYVKY</sequence>
<feature type="region of interest" description="Disordered" evidence="1">
    <location>
        <begin position="382"/>
        <end position="439"/>
    </location>
</feature>
<evidence type="ECO:0000256" key="1">
    <source>
        <dbReference type="SAM" id="MobiDB-lite"/>
    </source>
</evidence>
<feature type="region of interest" description="Disordered" evidence="1">
    <location>
        <begin position="22"/>
        <end position="46"/>
    </location>
</feature>
<dbReference type="AlphaFoldDB" id="A0AAD6ZBU5"/>
<evidence type="ECO:0000313" key="3">
    <source>
        <dbReference type="Proteomes" id="UP001218218"/>
    </source>
</evidence>
<dbReference type="Proteomes" id="UP001218218">
    <property type="component" value="Unassembled WGS sequence"/>
</dbReference>